<protein>
    <submittedName>
        <fullName evidence="2">Antigen, P35, putative</fullName>
    </submittedName>
</protein>
<name>Q9S012_BORBU</name>
<reference evidence="3" key="1">
    <citation type="journal article" date="1997" name="Nature">
        <title>Genomic sequence of a Lyme disease spirochaete, Borrelia burgdorferi.</title>
        <authorList>
            <person name="Fraser C.M."/>
            <person name="Casjens S."/>
            <person name="Huang W.M."/>
            <person name="Sutton G.G."/>
            <person name="Clayton R."/>
            <person name="Lathigra R."/>
            <person name="White O."/>
            <person name="Ketchum K.A."/>
            <person name="Dodson R."/>
            <person name="Hickey E.K."/>
            <person name="Gwinn M."/>
            <person name="Dougherty B."/>
            <person name="Tomb J.F."/>
            <person name="Fleischmann R.D."/>
            <person name="Richardson D."/>
            <person name="Peterson J."/>
            <person name="Kerlavage A.R."/>
            <person name="Quackenbush J."/>
            <person name="Salzberg S."/>
            <person name="Hanson M."/>
            <person name="van Vugt R."/>
            <person name="Palmer N."/>
            <person name="Adams M.D."/>
            <person name="Gocayne J."/>
            <person name="Weidman J."/>
            <person name="Utterback T."/>
            <person name="Watthey L."/>
            <person name="McDonald L."/>
            <person name="Artiach P."/>
            <person name="Bowman C."/>
            <person name="Garland S."/>
            <person name="Fuji C."/>
            <person name="Cotton M.D."/>
            <person name="Horst K."/>
            <person name="Roberts K."/>
            <person name="Hatch B."/>
            <person name="Smith H.O."/>
            <person name="Venter J.C."/>
        </authorList>
    </citation>
    <scope>NUCLEOTIDE SEQUENCE [LARGE SCALE GENOMIC DNA]</scope>
    <source>
        <strain evidence="3">ATCC 35210 / DSM 4680 / CIP 102532 / B31</strain>
    </source>
</reference>
<reference evidence="2 3" key="2">
    <citation type="journal article" date="2000" name="Mol. Microbiol.">
        <title>A bacterial genome in flux: the twelve linear and nine circular extrachromosomal DNAs in an infectious isolate of the Lyme disease spirochete Borrelia burgdorferi.</title>
        <authorList>
            <person name="Casjens S."/>
            <person name="Palmer N."/>
            <person name="van Vugt R."/>
            <person name="Huang W.M."/>
            <person name="Stevenson B."/>
            <person name="Rosa P."/>
            <person name="Lathigra R."/>
            <person name="Sutton G."/>
            <person name="Peterson J."/>
            <person name="Dodson R.J."/>
            <person name="Haft D."/>
            <person name="Hickey E."/>
            <person name="Gwinn M."/>
            <person name="White O."/>
            <person name="Fraser C.M."/>
        </authorList>
    </citation>
    <scope>NUCLEOTIDE SEQUENCE [LARGE SCALE GENOMIC DNA]</scope>
    <source>
        <strain evidence="3">ATCC 35210 / DSM 4680 / CIP 102532 / B31</strain>
    </source>
</reference>
<dbReference type="RefSeq" id="WP_010883905.1">
    <property type="nucleotide sequence ID" value="NC_000956.1"/>
</dbReference>
<proteinExistence type="predicted"/>
<evidence type="ECO:0000313" key="3">
    <source>
        <dbReference type="Proteomes" id="UP000001807"/>
    </source>
</evidence>
<dbReference type="HOGENOM" id="CLU_092315_0_0_12"/>
<dbReference type="EMBL" id="AE001584">
    <property type="protein sequence ID" value="AAF07706.1"/>
    <property type="molecule type" value="Genomic_DNA"/>
</dbReference>
<dbReference type="Gene3D" id="1.10.3160.10">
    <property type="entry name" value="Bbcrasp-1"/>
    <property type="match status" value="1"/>
</dbReference>
<sequence length="250" mass="28941">MKYYICVCVFLLLNACNSDFSTNQEDIKYPSDKEKSKSNMEASSKEEDPNKKIKNTLLNDLINLIEIANEHKEKYEKRMQEEPSDQYGILAFQELDLSVGKISEDTPQSKKFRKNTYSPLSAIDVNKLKDLSEIIRNSGQIQGLFNIFNRFGGIFDDSLNHVYSKKDILGGLEILDLDKLKNSFEKLLSIKETFSKMLNQLLLDYKNDKDHIRTETNKLKSHTTALFEQLDKKEDEAYEPKNQIFSISNL</sequence>
<evidence type="ECO:0000256" key="1">
    <source>
        <dbReference type="SAM" id="MobiDB-lite"/>
    </source>
</evidence>
<feature type="compositionally biased region" description="Basic and acidic residues" evidence="1">
    <location>
        <begin position="25"/>
        <end position="50"/>
    </location>
</feature>
<dbReference type="KEGG" id="bbu:BB_Q05"/>
<keyword evidence="3" id="KW-1185">Reference proteome</keyword>
<dbReference type="Proteomes" id="UP000001807">
    <property type="component" value="Plasmid lp56"/>
</dbReference>
<dbReference type="EnsemblBacteria" id="AAF07706">
    <property type="protein sequence ID" value="AAF07706"/>
    <property type="gene ID" value="BB_Q05"/>
</dbReference>
<feature type="region of interest" description="Disordered" evidence="1">
    <location>
        <begin position="24"/>
        <end position="50"/>
    </location>
</feature>
<dbReference type="AlphaFoldDB" id="Q9S012"/>
<dbReference type="PATRIC" id="fig|224326.49.peg.321"/>
<dbReference type="InterPro" id="IPR008421">
    <property type="entry name" value="Borrelia_lipoprotein_PFam54/60"/>
</dbReference>
<organism evidence="2 3">
    <name type="scientific">Borreliella burgdorferi (strain ATCC 35210 / DSM 4680 / CIP 102532 / B31)</name>
    <name type="common">Borrelia burgdorferi</name>
    <dbReference type="NCBI Taxonomy" id="224326"/>
    <lineage>
        <taxon>Bacteria</taxon>
        <taxon>Pseudomonadati</taxon>
        <taxon>Spirochaetota</taxon>
        <taxon>Spirochaetia</taxon>
        <taxon>Spirochaetales</taxon>
        <taxon>Borreliaceae</taxon>
        <taxon>Borreliella</taxon>
    </lineage>
</organism>
<gene>
    <name evidence="2" type="ordered locus">BB_Q05</name>
</gene>
<keyword evidence="2" id="KW-0614">Plasmid</keyword>
<dbReference type="Pfam" id="PF05714">
    <property type="entry name" value="PFam54_60"/>
    <property type="match status" value="1"/>
</dbReference>
<dbReference type="OrthoDB" id="352900at2"/>
<accession>Q9S012</accession>
<geneLocation type="plasmid" evidence="2 3">
    <name>lp56</name>
</geneLocation>
<dbReference type="DNASU" id="1194752"/>
<evidence type="ECO:0000313" key="2">
    <source>
        <dbReference type="EMBL" id="AAF07706.1"/>
    </source>
</evidence>